<dbReference type="OrthoDB" id="9800597at2"/>
<name>A0A345D7U6_9BURK</name>
<protein>
    <submittedName>
        <fullName evidence="1">Ferredoxin, 2Fe-2S</fullName>
    </submittedName>
</protein>
<dbReference type="Gene3D" id="3.40.30.10">
    <property type="entry name" value="Glutaredoxin"/>
    <property type="match status" value="1"/>
</dbReference>
<dbReference type="SUPFAM" id="SSF52833">
    <property type="entry name" value="Thioredoxin-like"/>
    <property type="match status" value="1"/>
</dbReference>
<accession>A0A345D7U6</accession>
<dbReference type="EMBL" id="CP031124">
    <property type="protein sequence ID" value="AXF84434.1"/>
    <property type="molecule type" value="Genomic_DNA"/>
</dbReference>
<evidence type="ECO:0000313" key="1">
    <source>
        <dbReference type="EMBL" id="AXF84434.1"/>
    </source>
</evidence>
<gene>
    <name evidence="1" type="primary">fdx4</name>
    <name evidence="1" type="ORF">DTO96_100141</name>
</gene>
<proteinExistence type="predicted"/>
<dbReference type="InterPro" id="IPR036249">
    <property type="entry name" value="Thioredoxin-like_sf"/>
</dbReference>
<dbReference type="Proteomes" id="UP000252182">
    <property type="component" value="Chromosome"/>
</dbReference>
<dbReference type="RefSeq" id="WP_114561739.1">
    <property type="nucleotide sequence ID" value="NZ_CP031124.1"/>
</dbReference>
<dbReference type="AlphaFoldDB" id="A0A345D7U6"/>
<organism evidence="1 2">
    <name type="scientific">Ephemeroptericola cinctiostellae</name>
    <dbReference type="NCBI Taxonomy" id="2268024"/>
    <lineage>
        <taxon>Bacteria</taxon>
        <taxon>Pseudomonadati</taxon>
        <taxon>Pseudomonadota</taxon>
        <taxon>Betaproteobacteria</taxon>
        <taxon>Burkholderiales</taxon>
        <taxon>Burkholderiaceae</taxon>
        <taxon>Ephemeroptericola</taxon>
    </lineage>
</organism>
<sequence length="115" mass="13004">MSEPVNANSSYFKHHVFFCLNERPADEPRGDCLRHGALDGWAHTKQAVGALKLKGVRINKAGCLDRCEHGPVCVVYPDNVWYNYVDASDLDEIVTEHLQHGRVVERLMIDKQTEA</sequence>
<reference evidence="2" key="1">
    <citation type="submission" date="2018-07" db="EMBL/GenBank/DDBJ databases">
        <authorList>
            <person name="Kim H."/>
        </authorList>
    </citation>
    <scope>NUCLEOTIDE SEQUENCE [LARGE SCALE GENOMIC DNA]</scope>
    <source>
        <strain evidence="2">F02</strain>
    </source>
</reference>
<keyword evidence="2" id="KW-1185">Reference proteome</keyword>
<evidence type="ECO:0000313" key="2">
    <source>
        <dbReference type="Proteomes" id="UP000252182"/>
    </source>
</evidence>
<dbReference type="CDD" id="cd02980">
    <property type="entry name" value="TRX_Fd_family"/>
    <property type="match status" value="1"/>
</dbReference>
<dbReference type="KEGG" id="hyf:DTO96_100141"/>